<dbReference type="GO" id="GO:0004497">
    <property type="term" value="F:monooxygenase activity"/>
    <property type="evidence" value="ECO:0007669"/>
    <property type="project" value="UniProtKB-KW"/>
</dbReference>
<dbReference type="PRINTS" id="PR00359">
    <property type="entry name" value="BP450"/>
</dbReference>
<dbReference type="Gene3D" id="1.10.630.10">
    <property type="entry name" value="Cytochrome P450"/>
    <property type="match status" value="1"/>
</dbReference>
<evidence type="ECO:0000256" key="3">
    <source>
        <dbReference type="ARBA" id="ARBA00022723"/>
    </source>
</evidence>
<name>A0A8J4HD68_9PROT</name>
<evidence type="ECO:0000256" key="5">
    <source>
        <dbReference type="ARBA" id="ARBA00023004"/>
    </source>
</evidence>
<organism evidence="9">
    <name type="scientific">Acidicaldus sp</name>
    <dbReference type="NCBI Taxonomy" id="1872105"/>
    <lineage>
        <taxon>Bacteria</taxon>
        <taxon>Pseudomonadati</taxon>
        <taxon>Pseudomonadota</taxon>
        <taxon>Alphaproteobacteria</taxon>
        <taxon>Acetobacterales</taxon>
        <taxon>Acetobacteraceae</taxon>
        <taxon>Acidicaldus</taxon>
    </lineage>
</organism>
<proteinExistence type="inferred from homology"/>
<evidence type="ECO:0000256" key="1">
    <source>
        <dbReference type="ARBA" id="ARBA00010617"/>
    </source>
</evidence>
<evidence type="ECO:0000256" key="4">
    <source>
        <dbReference type="ARBA" id="ARBA00023002"/>
    </source>
</evidence>
<dbReference type="SUPFAM" id="SSF48264">
    <property type="entry name" value="Cytochrome P450"/>
    <property type="match status" value="1"/>
</dbReference>
<reference evidence="9" key="1">
    <citation type="journal article" date="2020" name="mSystems">
        <title>Genome- and Community-Level Interaction Insights into Carbon Utilization and Element Cycling Functions of Hydrothermarchaeota in Hydrothermal Sediment.</title>
        <authorList>
            <person name="Zhou Z."/>
            <person name="Liu Y."/>
            <person name="Xu W."/>
            <person name="Pan J."/>
            <person name="Luo Z.H."/>
            <person name="Li M."/>
        </authorList>
    </citation>
    <scope>NUCLEOTIDE SEQUENCE</scope>
    <source>
        <strain evidence="9">SpSt-997</strain>
    </source>
</reference>
<accession>A0A8J4HD68</accession>
<evidence type="ECO:0000256" key="6">
    <source>
        <dbReference type="ARBA" id="ARBA00023033"/>
    </source>
</evidence>
<dbReference type="GO" id="GO:0016705">
    <property type="term" value="F:oxidoreductase activity, acting on paired donors, with incorporation or reduction of molecular oxygen"/>
    <property type="evidence" value="ECO:0007669"/>
    <property type="project" value="InterPro"/>
</dbReference>
<dbReference type="FunFam" id="1.10.630.10:FF:000018">
    <property type="entry name" value="Cytochrome P450 monooxygenase"/>
    <property type="match status" value="1"/>
</dbReference>
<keyword evidence="3 8" id="KW-0479">Metal-binding</keyword>
<dbReference type="PRINTS" id="PR00385">
    <property type="entry name" value="P450"/>
</dbReference>
<comment type="similarity">
    <text evidence="1 8">Belongs to the cytochrome P450 family.</text>
</comment>
<dbReference type="PANTHER" id="PTHR46696:SF1">
    <property type="entry name" value="CYTOCHROME P450 YJIB-RELATED"/>
    <property type="match status" value="1"/>
</dbReference>
<keyword evidence="2 8" id="KW-0349">Heme</keyword>
<protein>
    <submittedName>
        <fullName evidence="9">Cytochrome P450</fullName>
    </submittedName>
</protein>
<dbReference type="InterPro" id="IPR036396">
    <property type="entry name" value="Cyt_P450_sf"/>
</dbReference>
<evidence type="ECO:0000256" key="2">
    <source>
        <dbReference type="ARBA" id="ARBA00022617"/>
    </source>
</evidence>
<comment type="caution">
    <text evidence="9">The sequence shown here is derived from an EMBL/GenBank/DDBJ whole genome shotgun (WGS) entry which is preliminary data.</text>
</comment>
<evidence type="ECO:0000313" key="9">
    <source>
        <dbReference type="EMBL" id="HGC44072.1"/>
    </source>
</evidence>
<evidence type="ECO:0000256" key="8">
    <source>
        <dbReference type="RuleBase" id="RU000461"/>
    </source>
</evidence>
<dbReference type="GO" id="GO:0020037">
    <property type="term" value="F:heme binding"/>
    <property type="evidence" value="ECO:0007669"/>
    <property type="project" value="InterPro"/>
</dbReference>
<dbReference type="CDD" id="cd20625">
    <property type="entry name" value="CYP164-like"/>
    <property type="match status" value="1"/>
</dbReference>
<comment type="function">
    <text evidence="7">Cytochromes P450 are a group of heme-thiolate monooxygenases. They oxidize a variety of structurally unrelated compounds, including steroids, fatty acids, and xenobiotics.</text>
</comment>
<dbReference type="PANTHER" id="PTHR46696">
    <property type="entry name" value="P450, PUTATIVE (EUROFUNG)-RELATED"/>
    <property type="match status" value="1"/>
</dbReference>
<sequence>MPDGSYFLTRHADVIAVYGNPKLFSSDKKIEFRPKYGASLLYEHHTTSLVFNDPPLHTRVRRLIAGVLTARVISEMAAGVENLVANLLDRAAERGKIDLIDDFAALIPIEVIGNLLDVPHEARGPLRGWSLAILGALEPAPDAQALARGNQAVAEFLDYLRDLVAARRARPGDPARDILTRLILGEADGERLSEAELLHNCIFLLNAGHETTTNLIGNALHALIEWPDQRARLIAAPAMMPSAIEEFLRYESSNQLGNRRALAATEIGGVAIAEGASITLCIGAANRDPARFPDPDRLDLARTPNRHVAFGFGIHQCAGLNVARLEARIALGRFLARFPRYRPAGAPRRGGRARFRGFLSLPVEVL</sequence>
<evidence type="ECO:0000256" key="7">
    <source>
        <dbReference type="ARBA" id="ARBA00043906"/>
    </source>
</evidence>
<keyword evidence="6 8" id="KW-0503">Monooxygenase</keyword>
<gene>
    <name evidence="9" type="ORF">ENY07_12755</name>
</gene>
<dbReference type="EMBL" id="DTQM01000240">
    <property type="protein sequence ID" value="HGC44072.1"/>
    <property type="molecule type" value="Genomic_DNA"/>
</dbReference>
<dbReference type="GO" id="GO:0005506">
    <property type="term" value="F:iron ion binding"/>
    <property type="evidence" value="ECO:0007669"/>
    <property type="project" value="InterPro"/>
</dbReference>
<dbReference type="InterPro" id="IPR002397">
    <property type="entry name" value="Cyt_P450_B"/>
</dbReference>
<dbReference type="InterPro" id="IPR017972">
    <property type="entry name" value="Cyt_P450_CS"/>
</dbReference>
<keyword evidence="5 8" id="KW-0408">Iron</keyword>
<keyword evidence="4 8" id="KW-0560">Oxidoreductase</keyword>
<dbReference type="PROSITE" id="PS00086">
    <property type="entry name" value="CYTOCHROME_P450"/>
    <property type="match status" value="1"/>
</dbReference>
<dbReference type="InterPro" id="IPR001128">
    <property type="entry name" value="Cyt_P450"/>
</dbReference>
<dbReference type="AlphaFoldDB" id="A0A8J4HD68"/>
<dbReference type="Pfam" id="PF00067">
    <property type="entry name" value="p450"/>
    <property type="match status" value="2"/>
</dbReference>